<dbReference type="InterPro" id="IPR036179">
    <property type="entry name" value="Ig-like_dom_sf"/>
</dbReference>
<keyword evidence="5" id="KW-1015">Disulfide bond</keyword>
<evidence type="ECO:0000256" key="6">
    <source>
        <dbReference type="ARBA" id="ARBA00023180"/>
    </source>
</evidence>
<evidence type="ECO:0000256" key="7">
    <source>
        <dbReference type="ARBA" id="ARBA00023319"/>
    </source>
</evidence>
<feature type="region of interest" description="Disordered" evidence="8">
    <location>
        <begin position="157"/>
        <end position="261"/>
    </location>
</feature>
<dbReference type="AlphaFoldDB" id="A0A5N4CNU3"/>
<evidence type="ECO:0000256" key="9">
    <source>
        <dbReference type="SAM" id="Phobius"/>
    </source>
</evidence>
<proteinExistence type="predicted"/>
<reference evidence="11 12" key="1">
    <citation type="journal article" date="2019" name="Mol. Ecol. Resour.">
        <title>Improving Illumina assemblies with Hi-C and long reads: an example with the North African dromedary.</title>
        <authorList>
            <person name="Elbers J.P."/>
            <person name="Rogers M.F."/>
            <person name="Perelman P.L."/>
            <person name="Proskuryakova A.A."/>
            <person name="Serdyukova N.A."/>
            <person name="Johnson W.E."/>
            <person name="Horin P."/>
            <person name="Corander J."/>
            <person name="Murphy D."/>
            <person name="Burger P.A."/>
        </authorList>
    </citation>
    <scope>NUCLEOTIDE SEQUENCE [LARGE SCALE GENOMIC DNA]</scope>
    <source>
        <strain evidence="11">Drom800</strain>
        <tissue evidence="11">Blood</tissue>
    </source>
</reference>
<sequence length="261" mass="28178">MLSCVHTSLKLLMNYVPSPVPVSHPVFTFSLAGAQAVMGDVVELHCEAQRGSPPILYWFYHKNVTLGNSSAPFGGGMSFNLTLTAEHSGNYSCGADNGLGVQRSEVVTLNITGPSSNKYKASLITVGVPTGLLSILGLAAATAVLVGYFRTQRSSGGHFATGTPSYSPSEFQEPSWSRTSNADPQNPKHSEPPALQEPQPVYSNANSPRRHWEDKEPTIIYSELKKAYPDDSTEQDSNRNIDEDATENYENVPCTSSAVDH</sequence>
<feature type="compositionally biased region" description="Basic and acidic residues" evidence="8">
    <location>
        <begin position="210"/>
        <end position="229"/>
    </location>
</feature>
<dbReference type="GO" id="GO:0005886">
    <property type="term" value="C:plasma membrane"/>
    <property type="evidence" value="ECO:0007669"/>
    <property type="project" value="UniProtKB-SubCell"/>
</dbReference>
<dbReference type="SUPFAM" id="SSF48726">
    <property type="entry name" value="Immunoglobulin"/>
    <property type="match status" value="1"/>
</dbReference>
<keyword evidence="4 9" id="KW-0472">Membrane</keyword>
<evidence type="ECO:0000256" key="8">
    <source>
        <dbReference type="SAM" id="MobiDB-lite"/>
    </source>
</evidence>
<feature type="transmembrane region" description="Helical" evidence="9">
    <location>
        <begin position="126"/>
        <end position="149"/>
    </location>
</feature>
<dbReference type="PROSITE" id="PS50835">
    <property type="entry name" value="IG_LIKE"/>
    <property type="match status" value="1"/>
</dbReference>
<comment type="subcellular location">
    <subcellularLocation>
        <location evidence="1">Cell membrane</location>
    </subcellularLocation>
</comment>
<dbReference type="STRING" id="9838.ENSCDRP00005024415"/>
<accession>A0A5N4CNU3</accession>
<evidence type="ECO:0000256" key="1">
    <source>
        <dbReference type="ARBA" id="ARBA00004236"/>
    </source>
</evidence>
<dbReference type="Pfam" id="PF13927">
    <property type="entry name" value="Ig_3"/>
    <property type="match status" value="1"/>
</dbReference>
<keyword evidence="9" id="KW-0812">Transmembrane</keyword>
<dbReference type="EMBL" id="JWIN03000021">
    <property type="protein sequence ID" value="KAB1260603.1"/>
    <property type="molecule type" value="Genomic_DNA"/>
</dbReference>
<feature type="domain" description="Ig-like" evidence="10">
    <location>
        <begin position="25"/>
        <end position="108"/>
    </location>
</feature>
<protein>
    <submittedName>
        <fullName evidence="11">Fc receptor-like protein 3</fullName>
    </submittedName>
</protein>
<dbReference type="FunFam" id="2.60.40.10:FF:000357">
    <property type="entry name" value="Fc receptor like 1"/>
    <property type="match status" value="1"/>
</dbReference>
<evidence type="ECO:0000256" key="4">
    <source>
        <dbReference type="ARBA" id="ARBA00023136"/>
    </source>
</evidence>
<evidence type="ECO:0000256" key="3">
    <source>
        <dbReference type="ARBA" id="ARBA00022729"/>
    </source>
</evidence>
<dbReference type="InterPro" id="IPR007110">
    <property type="entry name" value="Ig-like_dom"/>
</dbReference>
<dbReference type="Gene3D" id="2.60.40.10">
    <property type="entry name" value="Immunoglobulins"/>
    <property type="match status" value="1"/>
</dbReference>
<keyword evidence="7" id="KW-0393">Immunoglobulin domain</keyword>
<evidence type="ECO:0000313" key="11">
    <source>
        <dbReference type="EMBL" id="KAB1260603.1"/>
    </source>
</evidence>
<keyword evidence="12" id="KW-1185">Reference proteome</keyword>
<evidence type="ECO:0000256" key="2">
    <source>
        <dbReference type="ARBA" id="ARBA00022475"/>
    </source>
</evidence>
<dbReference type="CDD" id="cd00096">
    <property type="entry name" value="Ig"/>
    <property type="match status" value="1"/>
</dbReference>
<comment type="caution">
    <text evidence="11">The sequence shown here is derived from an EMBL/GenBank/DDBJ whole genome shotgun (WGS) entry which is preliminary data.</text>
</comment>
<evidence type="ECO:0000259" key="10">
    <source>
        <dbReference type="PROSITE" id="PS50835"/>
    </source>
</evidence>
<feature type="compositionally biased region" description="Polar residues" evidence="8">
    <location>
        <begin position="162"/>
        <end position="184"/>
    </location>
</feature>
<keyword evidence="2" id="KW-1003">Cell membrane</keyword>
<organism evidence="11 12">
    <name type="scientific">Camelus dromedarius</name>
    <name type="common">Dromedary</name>
    <name type="synonym">Arabian camel</name>
    <dbReference type="NCBI Taxonomy" id="9838"/>
    <lineage>
        <taxon>Eukaryota</taxon>
        <taxon>Metazoa</taxon>
        <taxon>Chordata</taxon>
        <taxon>Craniata</taxon>
        <taxon>Vertebrata</taxon>
        <taxon>Euteleostomi</taxon>
        <taxon>Mammalia</taxon>
        <taxon>Eutheria</taxon>
        <taxon>Laurasiatheria</taxon>
        <taxon>Artiodactyla</taxon>
        <taxon>Tylopoda</taxon>
        <taxon>Camelidae</taxon>
        <taxon>Camelus</taxon>
    </lineage>
</organism>
<evidence type="ECO:0000313" key="12">
    <source>
        <dbReference type="Proteomes" id="UP000299084"/>
    </source>
</evidence>
<dbReference type="Proteomes" id="UP000299084">
    <property type="component" value="Unassembled WGS sequence"/>
</dbReference>
<keyword evidence="9" id="KW-1133">Transmembrane helix</keyword>
<dbReference type="InterPro" id="IPR013783">
    <property type="entry name" value="Ig-like_fold"/>
</dbReference>
<keyword evidence="11" id="KW-0675">Receptor</keyword>
<keyword evidence="6" id="KW-0325">Glycoprotein</keyword>
<name>A0A5N4CNU3_CAMDR</name>
<evidence type="ECO:0000256" key="5">
    <source>
        <dbReference type="ARBA" id="ARBA00023157"/>
    </source>
</evidence>
<gene>
    <name evidence="11" type="ORF">Cadr_000024638</name>
</gene>
<keyword evidence="3" id="KW-0732">Signal</keyword>
<dbReference type="SMART" id="SM00409">
    <property type="entry name" value="IG"/>
    <property type="match status" value="1"/>
</dbReference>
<dbReference type="InterPro" id="IPR003599">
    <property type="entry name" value="Ig_sub"/>
</dbReference>